<feature type="compositionally biased region" description="Basic and acidic residues" evidence="5">
    <location>
        <begin position="186"/>
        <end position="199"/>
    </location>
</feature>
<dbReference type="GO" id="GO:0003700">
    <property type="term" value="F:DNA-binding transcription factor activity"/>
    <property type="evidence" value="ECO:0007669"/>
    <property type="project" value="TreeGrafter"/>
</dbReference>
<feature type="domain" description="HTH tetR-type" evidence="6">
    <location>
        <begin position="18"/>
        <end position="78"/>
    </location>
</feature>
<keyword evidence="2 4" id="KW-0238">DNA-binding</keyword>
<evidence type="ECO:0000256" key="2">
    <source>
        <dbReference type="ARBA" id="ARBA00023125"/>
    </source>
</evidence>
<dbReference type="EMBL" id="CP119326">
    <property type="protein sequence ID" value="WEK39477.1"/>
    <property type="molecule type" value="Genomic_DNA"/>
</dbReference>
<keyword evidence="1" id="KW-0805">Transcription regulation</keyword>
<evidence type="ECO:0000256" key="1">
    <source>
        <dbReference type="ARBA" id="ARBA00023015"/>
    </source>
</evidence>
<organism evidence="7 8">
    <name type="scientific">Candidatus Brevundimonas colombiensis</name>
    <dbReference type="NCBI Taxonomy" id="3121376"/>
    <lineage>
        <taxon>Bacteria</taxon>
        <taxon>Pseudomonadati</taxon>
        <taxon>Pseudomonadota</taxon>
        <taxon>Alphaproteobacteria</taxon>
        <taxon>Caulobacterales</taxon>
        <taxon>Caulobacteraceae</taxon>
        <taxon>Brevundimonas</taxon>
    </lineage>
</organism>
<evidence type="ECO:0000313" key="7">
    <source>
        <dbReference type="EMBL" id="WEK39477.1"/>
    </source>
</evidence>
<keyword evidence="3" id="KW-0804">Transcription</keyword>
<reference evidence="7" key="1">
    <citation type="submission" date="2023-03" db="EMBL/GenBank/DDBJ databases">
        <title>Andean soil-derived lignocellulolytic bacterial consortium as a source of novel taxa and putative plastic-active enzymes.</title>
        <authorList>
            <person name="Diaz-Garcia L."/>
            <person name="Chuvochina M."/>
            <person name="Feuerriegel G."/>
            <person name="Bunk B."/>
            <person name="Sproer C."/>
            <person name="Streit W.R."/>
            <person name="Rodriguez L.M."/>
            <person name="Overmann J."/>
            <person name="Jimenez D.J."/>
        </authorList>
    </citation>
    <scope>NUCLEOTIDE SEQUENCE</scope>
    <source>
        <strain evidence="7">MAG 833</strain>
    </source>
</reference>
<gene>
    <name evidence="7" type="ORF">P0Y50_13170</name>
</gene>
<feature type="region of interest" description="Disordered" evidence="5">
    <location>
        <begin position="176"/>
        <end position="199"/>
    </location>
</feature>
<accession>A0AAJ5WZM7</accession>
<dbReference type="Pfam" id="PF00440">
    <property type="entry name" value="TetR_N"/>
    <property type="match status" value="1"/>
</dbReference>
<dbReference type="GO" id="GO:0000976">
    <property type="term" value="F:transcription cis-regulatory region binding"/>
    <property type="evidence" value="ECO:0007669"/>
    <property type="project" value="TreeGrafter"/>
</dbReference>
<dbReference type="Gene3D" id="1.10.357.10">
    <property type="entry name" value="Tetracycline Repressor, domain 2"/>
    <property type="match status" value="1"/>
</dbReference>
<dbReference type="InterPro" id="IPR050109">
    <property type="entry name" value="HTH-type_TetR-like_transc_reg"/>
</dbReference>
<dbReference type="Proteomes" id="UP001213664">
    <property type="component" value="Chromosome"/>
</dbReference>
<dbReference type="PROSITE" id="PS50977">
    <property type="entry name" value="HTH_TETR_2"/>
    <property type="match status" value="1"/>
</dbReference>
<evidence type="ECO:0000256" key="3">
    <source>
        <dbReference type="ARBA" id="ARBA00023163"/>
    </source>
</evidence>
<sequence>MTKGVRGRPIASRNGGGNETRQRLLEAALELFDMLGYHEANLRRIGDRAEVDHALVVRHFESKSLLFAAVVNHALDVAWSASASHRPKALMRVARLMLAAAYAPPEVRAGVISAVSARIGDGDRPCDPAGRDMGRRLGDAVCQQLARLLLTLRTEEPEEPGEIAAVNARLYGHLGQWSPGNSGDRSASDADPAWREKRK</sequence>
<evidence type="ECO:0000313" key="8">
    <source>
        <dbReference type="Proteomes" id="UP001213664"/>
    </source>
</evidence>
<dbReference type="PRINTS" id="PR00455">
    <property type="entry name" value="HTHTETR"/>
</dbReference>
<proteinExistence type="predicted"/>
<evidence type="ECO:0000256" key="4">
    <source>
        <dbReference type="PROSITE-ProRule" id="PRU00335"/>
    </source>
</evidence>
<dbReference type="PANTHER" id="PTHR30055:SF234">
    <property type="entry name" value="HTH-TYPE TRANSCRIPTIONAL REGULATOR BETI"/>
    <property type="match status" value="1"/>
</dbReference>
<evidence type="ECO:0000259" key="6">
    <source>
        <dbReference type="PROSITE" id="PS50977"/>
    </source>
</evidence>
<protein>
    <submittedName>
        <fullName evidence="7">TetR/AcrR family transcriptional regulator</fullName>
    </submittedName>
</protein>
<name>A0AAJ5WZM7_9CAUL</name>
<dbReference type="InterPro" id="IPR001647">
    <property type="entry name" value="HTH_TetR"/>
</dbReference>
<evidence type="ECO:0000256" key="5">
    <source>
        <dbReference type="SAM" id="MobiDB-lite"/>
    </source>
</evidence>
<dbReference type="InterPro" id="IPR009057">
    <property type="entry name" value="Homeodomain-like_sf"/>
</dbReference>
<dbReference type="AlphaFoldDB" id="A0AAJ5WZM7"/>
<feature type="DNA-binding region" description="H-T-H motif" evidence="4">
    <location>
        <begin position="41"/>
        <end position="60"/>
    </location>
</feature>
<dbReference type="PANTHER" id="PTHR30055">
    <property type="entry name" value="HTH-TYPE TRANSCRIPTIONAL REGULATOR RUTR"/>
    <property type="match status" value="1"/>
</dbReference>
<dbReference type="SUPFAM" id="SSF46689">
    <property type="entry name" value="Homeodomain-like"/>
    <property type="match status" value="1"/>
</dbReference>